<dbReference type="AlphaFoldDB" id="A0A9P7G733"/>
<evidence type="ECO:0000313" key="7">
    <source>
        <dbReference type="EMBL" id="KAG5643323.1"/>
    </source>
</evidence>
<evidence type="ECO:0000256" key="3">
    <source>
        <dbReference type="ARBA" id="ARBA00023224"/>
    </source>
</evidence>
<dbReference type="GO" id="GO:0003924">
    <property type="term" value="F:GTPase activity"/>
    <property type="evidence" value="ECO:0007669"/>
    <property type="project" value="InterPro"/>
</dbReference>
<dbReference type="InterPro" id="IPR001019">
    <property type="entry name" value="Gprotein_alpha_su"/>
</dbReference>
<dbReference type="Gene3D" id="3.40.50.300">
    <property type="entry name" value="P-loop containing nucleotide triphosphate hydrolases"/>
    <property type="match status" value="3"/>
</dbReference>
<evidence type="ECO:0000313" key="8">
    <source>
        <dbReference type="Proteomes" id="UP000775547"/>
    </source>
</evidence>
<dbReference type="PRINTS" id="PR00318">
    <property type="entry name" value="GPROTEINA"/>
</dbReference>
<protein>
    <submittedName>
        <fullName evidence="7">Uncharacterized protein</fullName>
    </submittedName>
</protein>
<dbReference type="GO" id="GO:0005737">
    <property type="term" value="C:cytoplasm"/>
    <property type="evidence" value="ECO:0007669"/>
    <property type="project" value="TreeGrafter"/>
</dbReference>
<keyword evidence="3" id="KW-0807">Transducer</keyword>
<dbReference type="OrthoDB" id="5817230at2759"/>
<dbReference type="PANTHER" id="PTHR10218:SF360">
    <property type="entry name" value="GUANINE NUCLEOTIDE-BINDING PROTEIN SUBUNIT ALPHA HOMOLOG"/>
    <property type="match status" value="1"/>
</dbReference>
<keyword evidence="8" id="KW-1185">Reference proteome</keyword>
<keyword evidence="1 4" id="KW-0547">Nucleotide-binding</keyword>
<dbReference type="GO" id="GO:0007188">
    <property type="term" value="P:adenylate cyclase-modulating G protein-coupled receptor signaling pathway"/>
    <property type="evidence" value="ECO:0007669"/>
    <property type="project" value="TreeGrafter"/>
</dbReference>
<dbReference type="SUPFAM" id="SSF47895">
    <property type="entry name" value="Transducin (alpha subunit), insertion domain"/>
    <property type="match status" value="1"/>
</dbReference>
<organism evidence="7 8">
    <name type="scientific">Asterophora parasitica</name>
    <dbReference type="NCBI Taxonomy" id="117018"/>
    <lineage>
        <taxon>Eukaryota</taxon>
        <taxon>Fungi</taxon>
        <taxon>Dikarya</taxon>
        <taxon>Basidiomycota</taxon>
        <taxon>Agaricomycotina</taxon>
        <taxon>Agaricomycetes</taxon>
        <taxon>Agaricomycetidae</taxon>
        <taxon>Agaricales</taxon>
        <taxon>Tricholomatineae</taxon>
        <taxon>Lyophyllaceae</taxon>
        <taxon>Asterophora</taxon>
    </lineage>
</organism>
<dbReference type="GO" id="GO:0031683">
    <property type="term" value="F:G-protein beta/gamma-subunit complex binding"/>
    <property type="evidence" value="ECO:0007669"/>
    <property type="project" value="InterPro"/>
</dbReference>
<dbReference type="GO" id="GO:0046872">
    <property type="term" value="F:metal ion binding"/>
    <property type="evidence" value="ECO:0007669"/>
    <property type="project" value="UniProtKB-KW"/>
</dbReference>
<dbReference type="PANTHER" id="PTHR10218">
    <property type="entry name" value="GTP-BINDING PROTEIN ALPHA SUBUNIT"/>
    <property type="match status" value="1"/>
</dbReference>
<evidence type="ECO:0000256" key="4">
    <source>
        <dbReference type="PIRSR" id="PIRSR601019-1"/>
    </source>
</evidence>
<name>A0A9P7G733_9AGAR</name>
<dbReference type="Gene3D" id="1.10.400.10">
    <property type="entry name" value="GI Alpha 1, domain 2-like"/>
    <property type="match status" value="2"/>
</dbReference>
<dbReference type="PROSITE" id="PS51882">
    <property type="entry name" value="G_ALPHA"/>
    <property type="match status" value="1"/>
</dbReference>
<dbReference type="InterPro" id="IPR011025">
    <property type="entry name" value="GproteinA_insert"/>
</dbReference>
<dbReference type="InterPro" id="IPR027417">
    <property type="entry name" value="P-loop_NTPase"/>
</dbReference>
<evidence type="ECO:0000256" key="2">
    <source>
        <dbReference type="ARBA" id="ARBA00023134"/>
    </source>
</evidence>
<keyword evidence="5" id="KW-0479">Metal-binding</keyword>
<accession>A0A9P7G733</accession>
<dbReference type="Proteomes" id="UP000775547">
    <property type="component" value="Unassembled WGS sequence"/>
</dbReference>
<comment type="caution">
    <text evidence="7">The sequence shown here is derived from an EMBL/GenBank/DDBJ whole genome shotgun (WGS) entry which is preliminary data.</text>
</comment>
<keyword evidence="5" id="KW-0460">Magnesium</keyword>
<feature type="binding site" evidence="4">
    <location>
        <begin position="413"/>
        <end position="416"/>
    </location>
    <ligand>
        <name>GTP</name>
        <dbReference type="ChEBI" id="CHEBI:37565"/>
    </ligand>
</feature>
<dbReference type="GO" id="GO:0005834">
    <property type="term" value="C:heterotrimeric G-protein complex"/>
    <property type="evidence" value="ECO:0007669"/>
    <property type="project" value="TreeGrafter"/>
</dbReference>
<feature type="binding site" evidence="5">
    <location>
        <position position="287"/>
    </location>
    <ligand>
        <name>Mg(2+)</name>
        <dbReference type="ChEBI" id="CHEBI:18420"/>
    </ligand>
</feature>
<feature type="compositionally biased region" description="Low complexity" evidence="6">
    <location>
        <begin position="125"/>
        <end position="135"/>
    </location>
</feature>
<dbReference type="SUPFAM" id="SSF52540">
    <property type="entry name" value="P-loop containing nucleoside triphosphate hydrolases"/>
    <property type="match status" value="1"/>
</dbReference>
<dbReference type="GO" id="GO:0005525">
    <property type="term" value="F:GTP binding"/>
    <property type="evidence" value="ECO:0007669"/>
    <property type="project" value="UniProtKB-KW"/>
</dbReference>
<dbReference type="EMBL" id="JABCKV010000121">
    <property type="protein sequence ID" value="KAG5643323.1"/>
    <property type="molecule type" value="Genomic_DNA"/>
</dbReference>
<feature type="region of interest" description="Disordered" evidence="6">
    <location>
        <begin position="122"/>
        <end position="142"/>
    </location>
</feature>
<reference evidence="7" key="1">
    <citation type="submission" date="2020-07" db="EMBL/GenBank/DDBJ databases">
        <authorList>
            <person name="Nieuwenhuis M."/>
            <person name="Van De Peppel L.J.J."/>
        </authorList>
    </citation>
    <scope>NUCLEOTIDE SEQUENCE</scope>
    <source>
        <strain evidence="7">AP01</strain>
        <tissue evidence="7">Mycelium</tissue>
    </source>
</reference>
<proteinExistence type="predicted"/>
<dbReference type="GO" id="GO:0001664">
    <property type="term" value="F:G protein-coupled receptor binding"/>
    <property type="evidence" value="ECO:0007669"/>
    <property type="project" value="TreeGrafter"/>
</dbReference>
<sequence length="430" mass="48364">MATSSAVTSSEIVSMDFTQPEHATARAYYDEKAVRISNLIDEELKKDFARRKDASRREIRAMLLGQAESGKSTLQKQFQLYYASQTLDRERPSWQPVVYFNVLKAVRMTLDELDYEFSRLKEDPTTSSVTSPTNSGESASEKLETWRREIGELRVQLVPLIAIEDTLASELSGGISVAGGRTGAFVRAGWQALVPSTFPLSDSHSRPPTRTGKGRTLEVVLLAARTLAATVGPIKVLWCHPAVKRLLQSRKLRLDESAPFFLNSIDRIAEPGYLPSNEDILNVRVQTLGVMEHTFPIDMGGTTYHWKIYDVGGARGQKYFTFYKATRMGSLLRRRHGDNISCADKRLRPGKSFAELSLRHHALFSHHRLSSSFPIQYLEEDPKTNRIDDSLQLFNAVCSNKLLIRAHLVLLLNKADLLKKKLTAGTKVRK</sequence>
<dbReference type="SMART" id="SM00275">
    <property type="entry name" value="G_alpha"/>
    <property type="match status" value="1"/>
</dbReference>
<dbReference type="Pfam" id="PF00503">
    <property type="entry name" value="G-alpha"/>
    <property type="match status" value="2"/>
</dbReference>
<gene>
    <name evidence="7" type="ORF">DXG03_001207</name>
</gene>
<evidence type="ECO:0000256" key="1">
    <source>
        <dbReference type="ARBA" id="ARBA00022741"/>
    </source>
</evidence>
<evidence type="ECO:0000256" key="5">
    <source>
        <dbReference type="PIRSR" id="PIRSR601019-2"/>
    </source>
</evidence>
<feature type="binding site" evidence="4">
    <location>
        <begin position="281"/>
        <end position="287"/>
    </location>
    <ligand>
        <name>GTP</name>
        <dbReference type="ChEBI" id="CHEBI:37565"/>
    </ligand>
</feature>
<evidence type="ECO:0000256" key="6">
    <source>
        <dbReference type="SAM" id="MobiDB-lite"/>
    </source>
</evidence>
<keyword evidence="2 4" id="KW-0342">GTP-binding</keyword>
<reference evidence="7" key="2">
    <citation type="submission" date="2021-10" db="EMBL/GenBank/DDBJ databases">
        <title>Phylogenomics reveals ancestral predisposition of the termite-cultivated fungus Termitomyces towards a domesticated lifestyle.</title>
        <authorList>
            <person name="Auxier B."/>
            <person name="Grum-Grzhimaylo A."/>
            <person name="Cardenas M.E."/>
            <person name="Lodge J.D."/>
            <person name="Laessoe T."/>
            <person name="Pedersen O."/>
            <person name="Smith M.E."/>
            <person name="Kuyper T.W."/>
            <person name="Franco-Molano E.A."/>
            <person name="Baroni T.J."/>
            <person name="Aanen D.K."/>
        </authorList>
    </citation>
    <scope>NUCLEOTIDE SEQUENCE</scope>
    <source>
        <strain evidence="7">AP01</strain>
        <tissue evidence="7">Mycelium</tissue>
    </source>
</reference>